<dbReference type="RefSeq" id="WP_147102244.1">
    <property type="nucleotide sequence ID" value="NZ_BJVJ01000003.1"/>
</dbReference>
<organism evidence="2 3">
    <name type="scientific">Pseudonocardia sulfidoxydans NBRC 16205</name>
    <dbReference type="NCBI Taxonomy" id="1223511"/>
    <lineage>
        <taxon>Bacteria</taxon>
        <taxon>Bacillati</taxon>
        <taxon>Actinomycetota</taxon>
        <taxon>Actinomycetes</taxon>
        <taxon>Pseudonocardiales</taxon>
        <taxon>Pseudonocardiaceae</taxon>
        <taxon>Pseudonocardia</taxon>
    </lineage>
</organism>
<dbReference type="Proteomes" id="UP000321685">
    <property type="component" value="Unassembled WGS sequence"/>
</dbReference>
<gene>
    <name evidence="2" type="ORF">PSU4_04530</name>
</gene>
<protein>
    <submittedName>
        <fullName evidence="2">Uncharacterized protein</fullName>
    </submittedName>
</protein>
<name>A0A511D9L6_9PSEU</name>
<keyword evidence="3" id="KW-1185">Reference proteome</keyword>
<dbReference type="EMBL" id="BJVJ01000003">
    <property type="protein sequence ID" value="GEL21499.1"/>
    <property type="molecule type" value="Genomic_DNA"/>
</dbReference>
<dbReference type="AlphaFoldDB" id="A0A511D9L6"/>
<evidence type="ECO:0000313" key="3">
    <source>
        <dbReference type="Proteomes" id="UP000321685"/>
    </source>
</evidence>
<evidence type="ECO:0000313" key="2">
    <source>
        <dbReference type="EMBL" id="GEL21499.1"/>
    </source>
</evidence>
<keyword evidence="1" id="KW-1133">Transmembrane helix</keyword>
<keyword evidence="1" id="KW-0472">Membrane</keyword>
<keyword evidence="1" id="KW-0812">Transmembrane</keyword>
<feature type="transmembrane region" description="Helical" evidence="1">
    <location>
        <begin position="6"/>
        <end position="23"/>
    </location>
</feature>
<evidence type="ECO:0000256" key="1">
    <source>
        <dbReference type="SAM" id="Phobius"/>
    </source>
</evidence>
<comment type="caution">
    <text evidence="2">The sequence shown here is derived from an EMBL/GenBank/DDBJ whole genome shotgun (WGS) entry which is preliminary data.</text>
</comment>
<accession>A0A511D9L6</accession>
<proteinExistence type="predicted"/>
<sequence length="63" mass="6941">MGVQIVVLVAGAVVLLAFLLTTFRRRARHAPGRARPGHASLALVDRRVARRRRGHARPARPRG</sequence>
<reference evidence="2 3" key="1">
    <citation type="submission" date="2019-07" db="EMBL/GenBank/DDBJ databases">
        <title>Whole genome shotgun sequence of Pseudonocardia sulfidoxydans NBRC 16205.</title>
        <authorList>
            <person name="Hosoyama A."/>
            <person name="Uohara A."/>
            <person name="Ohji S."/>
            <person name="Ichikawa N."/>
        </authorList>
    </citation>
    <scope>NUCLEOTIDE SEQUENCE [LARGE SCALE GENOMIC DNA]</scope>
    <source>
        <strain evidence="2 3">NBRC 16205</strain>
    </source>
</reference>